<proteinExistence type="predicted"/>
<organism evidence="2">
    <name type="scientific">Morganella morganii</name>
    <name type="common">Proteus morganii</name>
    <dbReference type="NCBI Taxonomy" id="582"/>
    <lineage>
        <taxon>Bacteria</taxon>
        <taxon>Pseudomonadati</taxon>
        <taxon>Pseudomonadota</taxon>
        <taxon>Gammaproteobacteria</taxon>
        <taxon>Enterobacterales</taxon>
        <taxon>Morganellaceae</taxon>
        <taxon>Morganella</taxon>
    </lineage>
</organism>
<dbReference type="AlphaFoldDB" id="A0AAI9MRQ8"/>
<feature type="coiled-coil region" evidence="1">
    <location>
        <begin position="117"/>
        <end position="144"/>
    </location>
</feature>
<sequence length="246" mass="28487">MTDITYVKFSDIDNIYQKITAYDSSYMHYDFTNSYTNVIDYFRRMRDALSLGFTYQNDKIQSIDDSALHSIISDTDNVTESTRKEILTILNPLNSHSTDLNERMNKQYLLADIVTMLNNVTLSNDELTKLIHELNQRINDLTASKIPLSSKENNYYLQSNLFPSIDDLIRKLQDEIKILLSRIEDNNKLLKVIVEINECMLSMLAVSALWLHNSQRFDIYFTPDANLSGLDTLVAEQKQYFTSFGS</sequence>
<comment type="caution">
    <text evidence="2">The sequence shown here is derived from an EMBL/GenBank/DDBJ whole genome shotgun (WGS) entry which is preliminary data.</text>
</comment>
<reference evidence="2" key="1">
    <citation type="submission" date="2024-02" db="EMBL/GenBank/DDBJ databases">
        <authorList>
            <consortium name="Clinical and Environmental Microbiology Branch: Whole genome sequencing antimicrobial resistance pathogens in the healthcare setting"/>
        </authorList>
    </citation>
    <scope>NUCLEOTIDE SEQUENCE</scope>
    <source>
        <strain evidence="2">2023KU-00017</strain>
    </source>
</reference>
<accession>A0AAI9MRQ8</accession>
<name>A0AAI9MRQ8_MORMO</name>
<keyword evidence="1" id="KW-0175">Coiled coil</keyword>
<evidence type="ECO:0000256" key="1">
    <source>
        <dbReference type="SAM" id="Coils"/>
    </source>
</evidence>
<gene>
    <name evidence="2" type="ORF">PN925_002261</name>
</gene>
<dbReference type="EMBL" id="ABKJEP030000028">
    <property type="protein sequence ID" value="EMO9456878.1"/>
    <property type="molecule type" value="Genomic_DNA"/>
</dbReference>
<evidence type="ECO:0000313" key="2">
    <source>
        <dbReference type="EMBL" id="EMO9456878.1"/>
    </source>
</evidence>
<protein>
    <submittedName>
        <fullName evidence="2">Uncharacterized protein</fullName>
    </submittedName>
</protein>